<sequence length="113" mass="12420">MQLANTPTPSAAEPFLTIYEPACGAGAMVIAMTQALARRGIDYRERVHVTADDISLTAVHMSDVQLSLLDVSALVNRRNSLTLEHFDTWATPGHVIGNWDSNRQGHQLLRRAP</sequence>
<comment type="caution">
    <text evidence="1">The sequence shown here is derived from an EMBL/GenBank/DDBJ whole genome shotgun (WGS) entry which is preliminary data.</text>
</comment>
<dbReference type="OrthoDB" id="9784823at2"/>
<organism evidence="1 2">
    <name type="scientific">Microbacterium rhizomatis</name>
    <dbReference type="NCBI Taxonomy" id="1631477"/>
    <lineage>
        <taxon>Bacteria</taxon>
        <taxon>Bacillati</taxon>
        <taxon>Actinomycetota</taxon>
        <taxon>Actinomycetes</taxon>
        <taxon>Micrococcales</taxon>
        <taxon>Microbacteriaceae</taxon>
        <taxon>Microbacterium</taxon>
    </lineage>
</organism>
<evidence type="ECO:0000313" key="1">
    <source>
        <dbReference type="EMBL" id="KAA9104788.1"/>
    </source>
</evidence>
<dbReference type="RefSeq" id="WP_150450651.1">
    <property type="nucleotide sequence ID" value="NZ_VYSA01000007.1"/>
</dbReference>
<dbReference type="Proteomes" id="UP000325827">
    <property type="component" value="Unassembled WGS sequence"/>
</dbReference>
<reference evidence="2" key="1">
    <citation type="submission" date="2019-09" db="EMBL/GenBank/DDBJ databases">
        <title>Mumia zhuanghuii sp. nov. isolated from the intestinal contents of plateau pika (Ochotona curzoniae) in the Qinghai-Tibet plateau of China.</title>
        <authorList>
            <person name="Tian Z."/>
        </authorList>
    </citation>
    <scope>NUCLEOTIDE SEQUENCE [LARGE SCALE GENOMIC DNA]</scope>
    <source>
        <strain evidence="2">JCM 30598</strain>
    </source>
</reference>
<evidence type="ECO:0000313" key="2">
    <source>
        <dbReference type="Proteomes" id="UP000325827"/>
    </source>
</evidence>
<dbReference type="EMBL" id="VYSA01000007">
    <property type="protein sequence ID" value="KAA9104788.1"/>
    <property type="molecule type" value="Genomic_DNA"/>
</dbReference>
<gene>
    <name evidence="1" type="ORF">F6B43_19120</name>
</gene>
<dbReference type="AlphaFoldDB" id="A0A5J5IY20"/>
<keyword evidence="2" id="KW-1185">Reference proteome</keyword>
<dbReference type="SUPFAM" id="SSF53335">
    <property type="entry name" value="S-adenosyl-L-methionine-dependent methyltransferases"/>
    <property type="match status" value="1"/>
</dbReference>
<proteinExistence type="predicted"/>
<accession>A0A5J5IY20</accession>
<protein>
    <recommendedName>
        <fullName evidence="3">SAM-dependent DNA methyltransferase</fullName>
    </recommendedName>
</protein>
<evidence type="ECO:0008006" key="3">
    <source>
        <dbReference type="Google" id="ProtNLM"/>
    </source>
</evidence>
<dbReference type="Gene3D" id="3.40.50.150">
    <property type="entry name" value="Vaccinia Virus protein VP39"/>
    <property type="match status" value="1"/>
</dbReference>
<name>A0A5J5IY20_9MICO</name>
<dbReference type="InterPro" id="IPR029063">
    <property type="entry name" value="SAM-dependent_MTases_sf"/>
</dbReference>